<dbReference type="Proteomes" id="UP001169764">
    <property type="component" value="Unassembled WGS sequence"/>
</dbReference>
<keyword evidence="4 7" id="KW-0812">Transmembrane</keyword>
<sequence length="472" mass="49744">MAAGTGARAPRDLTTGPITRTLLLFSLPTLGANILQSLNGSINTVWVGRFLGEAALAATSNANIIMFLMFSLGFGFGMAATILMGQSIGARDIVGARRALGTGVGMFAIISVLIAIVGWLSADAILRVLATPPAAHALALAYLRVIFLGLPPMFLMLLFSMGLRAIGDAMTPLRFMILNVVLDAGLNPVLILGLGPFPRMGIAGAATATLIANYGALLGLVLYIYAKDIAIRLKGPELRFLLPDPALLRIIVTKGLPMALQMLVMTLSGLVMIGLINREGVDVAAAYGVAQLLWTYVQMPAMAIGAAVSAMAAQNIGAGAWHRIDRITRSGILVNLALTGSIVALLLLFDKPALSLFLGSNSPAIPIARHIQFLASWSFIIFGVTMVLFSAVRANGAVIAPLLILAAGVFGARLAFAWAFLPFGQDILWWSFPVGSSVTVVLALLYYRFGDWRKPGLVARTVHAEVVAEGVA</sequence>
<evidence type="ECO:0000256" key="3">
    <source>
        <dbReference type="ARBA" id="ARBA00022475"/>
    </source>
</evidence>
<feature type="transmembrane region" description="Helical" evidence="7">
    <location>
        <begin position="21"/>
        <end position="42"/>
    </location>
</feature>
<proteinExistence type="predicted"/>
<dbReference type="InterPro" id="IPR048279">
    <property type="entry name" value="MdtK-like"/>
</dbReference>
<keyword evidence="2" id="KW-0813">Transport</keyword>
<dbReference type="PANTHER" id="PTHR43549:SF3">
    <property type="entry name" value="MULTIDRUG RESISTANCE PROTEIN YPNP-RELATED"/>
    <property type="match status" value="1"/>
</dbReference>
<dbReference type="InterPro" id="IPR052031">
    <property type="entry name" value="Membrane_Transporter-Flippase"/>
</dbReference>
<evidence type="ECO:0000256" key="4">
    <source>
        <dbReference type="ARBA" id="ARBA00022692"/>
    </source>
</evidence>
<feature type="transmembrane region" description="Helical" evidence="7">
    <location>
        <begin position="142"/>
        <end position="163"/>
    </location>
</feature>
<dbReference type="PIRSF" id="PIRSF006603">
    <property type="entry name" value="DinF"/>
    <property type="match status" value="1"/>
</dbReference>
<comment type="subcellular location">
    <subcellularLocation>
        <location evidence="1">Cell inner membrane</location>
        <topology evidence="1">Multi-pass membrane protein</topology>
    </subcellularLocation>
</comment>
<evidence type="ECO:0000256" key="7">
    <source>
        <dbReference type="SAM" id="Phobius"/>
    </source>
</evidence>
<feature type="transmembrane region" description="Helical" evidence="7">
    <location>
        <begin position="398"/>
        <end position="421"/>
    </location>
</feature>
<evidence type="ECO:0000256" key="1">
    <source>
        <dbReference type="ARBA" id="ARBA00004429"/>
    </source>
</evidence>
<protein>
    <submittedName>
        <fullName evidence="8">MATE family efflux transporter</fullName>
    </submittedName>
</protein>
<evidence type="ECO:0000256" key="5">
    <source>
        <dbReference type="ARBA" id="ARBA00022989"/>
    </source>
</evidence>
<keyword evidence="5 7" id="KW-1133">Transmembrane helix</keyword>
<dbReference type="CDD" id="cd13138">
    <property type="entry name" value="MATE_yoeA_like"/>
    <property type="match status" value="1"/>
</dbReference>
<evidence type="ECO:0000313" key="8">
    <source>
        <dbReference type="EMBL" id="MDO6413756.1"/>
    </source>
</evidence>
<dbReference type="PANTHER" id="PTHR43549">
    <property type="entry name" value="MULTIDRUG RESISTANCE PROTEIN YPNP-RELATED"/>
    <property type="match status" value="1"/>
</dbReference>
<dbReference type="EMBL" id="JAUOTP010000002">
    <property type="protein sequence ID" value="MDO6413756.1"/>
    <property type="molecule type" value="Genomic_DNA"/>
</dbReference>
<feature type="transmembrane region" description="Helical" evidence="7">
    <location>
        <begin position="62"/>
        <end position="83"/>
    </location>
</feature>
<feature type="transmembrane region" description="Helical" evidence="7">
    <location>
        <begin position="104"/>
        <end position="122"/>
    </location>
</feature>
<comment type="caution">
    <text evidence="8">The sequence shown here is derived from an EMBL/GenBank/DDBJ whole genome shotgun (WGS) entry which is preliminary data.</text>
</comment>
<keyword evidence="9" id="KW-1185">Reference proteome</keyword>
<feature type="transmembrane region" description="Helical" evidence="7">
    <location>
        <begin position="427"/>
        <end position="447"/>
    </location>
</feature>
<evidence type="ECO:0000256" key="2">
    <source>
        <dbReference type="ARBA" id="ARBA00022448"/>
    </source>
</evidence>
<keyword evidence="3" id="KW-1003">Cell membrane</keyword>
<keyword evidence="6 7" id="KW-0472">Membrane</keyword>
<feature type="transmembrane region" description="Helical" evidence="7">
    <location>
        <begin position="246"/>
        <end position="276"/>
    </location>
</feature>
<feature type="transmembrane region" description="Helical" evidence="7">
    <location>
        <begin position="330"/>
        <end position="349"/>
    </location>
</feature>
<accession>A0ABT8Y609</accession>
<evidence type="ECO:0000313" key="9">
    <source>
        <dbReference type="Proteomes" id="UP001169764"/>
    </source>
</evidence>
<dbReference type="InterPro" id="IPR002528">
    <property type="entry name" value="MATE_fam"/>
</dbReference>
<dbReference type="Pfam" id="PF01554">
    <property type="entry name" value="MatE"/>
    <property type="match status" value="2"/>
</dbReference>
<feature type="transmembrane region" description="Helical" evidence="7">
    <location>
        <begin position="369"/>
        <end position="391"/>
    </location>
</feature>
<dbReference type="RefSeq" id="WP_303540442.1">
    <property type="nucleotide sequence ID" value="NZ_JAUOTP010000002.1"/>
</dbReference>
<feature type="transmembrane region" description="Helical" evidence="7">
    <location>
        <begin position="296"/>
        <end position="318"/>
    </location>
</feature>
<feature type="transmembrane region" description="Helical" evidence="7">
    <location>
        <begin position="175"/>
        <end position="195"/>
    </location>
</feature>
<reference evidence="8" key="1">
    <citation type="submission" date="2023-07" db="EMBL/GenBank/DDBJ databases">
        <authorList>
            <person name="Kim M."/>
        </authorList>
    </citation>
    <scope>NUCLEOTIDE SEQUENCE</scope>
    <source>
        <strain evidence="8">BIUV-7</strain>
    </source>
</reference>
<feature type="transmembrane region" description="Helical" evidence="7">
    <location>
        <begin position="201"/>
        <end position="225"/>
    </location>
</feature>
<dbReference type="NCBIfam" id="TIGR00797">
    <property type="entry name" value="matE"/>
    <property type="match status" value="1"/>
</dbReference>
<evidence type="ECO:0000256" key="6">
    <source>
        <dbReference type="ARBA" id="ARBA00023136"/>
    </source>
</evidence>
<organism evidence="8 9">
    <name type="scientific">Sphingomonas natans</name>
    <dbReference type="NCBI Taxonomy" id="3063330"/>
    <lineage>
        <taxon>Bacteria</taxon>
        <taxon>Pseudomonadati</taxon>
        <taxon>Pseudomonadota</taxon>
        <taxon>Alphaproteobacteria</taxon>
        <taxon>Sphingomonadales</taxon>
        <taxon>Sphingomonadaceae</taxon>
        <taxon>Sphingomonas</taxon>
    </lineage>
</organism>
<name>A0ABT8Y609_9SPHN</name>
<gene>
    <name evidence="8" type="ORF">Q4F19_05120</name>
</gene>